<evidence type="ECO:0000313" key="3">
    <source>
        <dbReference type="Proteomes" id="UP000243629"/>
    </source>
</evidence>
<dbReference type="EMBL" id="FOUI01000013">
    <property type="protein sequence ID" value="SFM71798.1"/>
    <property type="molecule type" value="Genomic_DNA"/>
</dbReference>
<reference evidence="3" key="1">
    <citation type="submission" date="2016-10" db="EMBL/GenBank/DDBJ databases">
        <authorList>
            <person name="Varghese N."/>
            <person name="Submissions S."/>
        </authorList>
    </citation>
    <scope>NUCLEOTIDE SEQUENCE [LARGE SCALE GENOMIC DNA]</scope>
    <source>
        <strain evidence="3">DSM 24213</strain>
    </source>
</reference>
<dbReference type="PANTHER" id="PTHR43240">
    <property type="entry name" value="1,4-DIHYDROXY-2-NAPHTHOYL-COA THIOESTERASE 1"/>
    <property type="match status" value="1"/>
</dbReference>
<dbReference type="STRING" id="1720063.SAMN05216217_1133"/>
<dbReference type="Pfam" id="PF03061">
    <property type="entry name" value="4HBT"/>
    <property type="match status" value="1"/>
</dbReference>
<keyword evidence="3" id="KW-1185">Reference proteome</keyword>
<dbReference type="PANTHER" id="PTHR43240:SF3">
    <property type="entry name" value="THIOESTERASE DOMAIN-CONTAINING PROTEIN"/>
    <property type="match status" value="1"/>
</dbReference>
<feature type="domain" description="Thioesterase" evidence="1">
    <location>
        <begin position="64"/>
        <end position="136"/>
    </location>
</feature>
<name>A0A1I4T4W4_9GAMM</name>
<protein>
    <submittedName>
        <fullName evidence="2">Uncharacterized domain 1-containing protein</fullName>
    </submittedName>
</protein>
<gene>
    <name evidence="2" type="ORF">SAMN05216217_1133</name>
</gene>
<dbReference type="RefSeq" id="WP_093477182.1">
    <property type="nucleotide sequence ID" value="NZ_FOUI01000013.1"/>
</dbReference>
<dbReference type="SUPFAM" id="SSF54637">
    <property type="entry name" value="Thioesterase/thiol ester dehydrase-isomerase"/>
    <property type="match status" value="1"/>
</dbReference>
<dbReference type="InterPro" id="IPR006683">
    <property type="entry name" value="Thioestr_dom"/>
</dbReference>
<dbReference type="InterPro" id="IPR029069">
    <property type="entry name" value="HotDog_dom_sf"/>
</dbReference>
<proteinExistence type="predicted"/>
<dbReference type="AlphaFoldDB" id="A0A1I4T4W4"/>
<evidence type="ECO:0000313" key="2">
    <source>
        <dbReference type="EMBL" id="SFM71798.1"/>
    </source>
</evidence>
<sequence>MVEQTESIELRVREAHDSGDYTPLIETIPYARMIGMRMQRLGEELVFQLPIKPDNIGNPMLPAIHGGVIAGFMEQAAMLHLMIKMHSPAFPRIIDLSIDYLRAGLNRDTFATCQVWRQGRRIGNVSVTAWQTSSQEPIATARAHFKLD</sequence>
<accession>A0A1I4T4W4</accession>
<organism evidence="2 3">
    <name type="scientific">Halopseudomonas yangmingensis</name>
    <dbReference type="NCBI Taxonomy" id="1720063"/>
    <lineage>
        <taxon>Bacteria</taxon>
        <taxon>Pseudomonadati</taxon>
        <taxon>Pseudomonadota</taxon>
        <taxon>Gammaproteobacteria</taxon>
        <taxon>Pseudomonadales</taxon>
        <taxon>Pseudomonadaceae</taxon>
        <taxon>Halopseudomonas</taxon>
    </lineage>
</organism>
<dbReference type="GO" id="GO:0016790">
    <property type="term" value="F:thiolester hydrolase activity"/>
    <property type="evidence" value="ECO:0007669"/>
    <property type="project" value="UniProtKB-ARBA"/>
</dbReference>
<evidence type="ECO:0000259" key="1">
    <source>
        <dbReference type="Pfam" id="PF03061"/>
    </source>
</evidence>
<dbReference type="Gene3D" id="3.10.129.10">
    <property type="entry name" value="Hotdog Thioesterase"/>
    <property type="match status" value="1"/>
</dbReference>
<dbReference type="CDD" id="cd03443">
    <property type="entry name" value="PaaI_thioesterase"/>
    <property type="match status" value="1"/>
</dbReference>
<dbReference type="OrthoDB" id="9813158at2"/>
<dbReference type="Proteomes" id="UP000243629">
    <property type="component" value="Unassembled WGS sequence"/>
</dbReference>